<keyword evidence="5" id="KW-0645">Protease</keyword>
<evidence type="ECO:0000256" key="2">
    <source>
        <dbReference type="ARBA" id="ARBA00009165"/>
    </source>
</evidence>
<evidence type="ECO:0000256" key="8">
    <source>
        <dbReference type="ARBA" id="ARBA00022989"/>
    </source>
</evidence>
<dbReference type="PANTHER" id="PTHR36844">
    <property type="entry name" value="PROTEASE PRSW"/>
    <property type="match status" value="1"/>
</dbReference>
<keyword evidence="10" id="KW-0482">Metalloprotease</keyword>
<dbReference type="InterPro" id="IPR026898">
    <property type="entry name" value="PrsW"/>
</dbReference>
<evidence type="ECO:0000256" key="6">
    <source>
        <dbReference type="ARBA" id="ARBA00022692"/>
    </source>
</evidence>
<keyword evidence="7" id="KW-0378">Hydrolase</keyword>
<keyword evidence="11" id="KW-1185">Reference proteome</keyword>
<dbReference type="Pfam" id="PF13367">
    <property type="entry name" value="PrsW-protease"/>
    <property type="match status" value="1"/>
</dbReference>
<dbReference type="Proteomes" id="UP000281028">
    <property type="component" value="Unassembled WGS sequence"/>
</dbReference>
<comment type="caution">
    <text evidence="10">The sequence shown here is derived from an EMBL/GenBank/DDBJ whole genome shotgun (WGS) entry which is preliminary data.</text>
</comment>
<keyword evidence="9" id="KW-0472">Membrane</keyword>
<keyword evidence="4" id="KW-1003">Cell membrane</keyword>
<dbReference type="GO" id="GO:0006508">
    <property type="term" value="P:proteolysis"/>
    <property type="evidence" value="ECO:0007669"/>
    <property type="project" value="UniProtKB-KW"/>
</dbReference>
<keyword evidence="6" id="KW-0812">Transmembrane</keyword>
<dbReference type="RefSeq" id="WP_127042311.1">
    <property type="nucleotide sequence ID" value="NZ_JAABOK010000027.1"/>
</dbReference>
<organism evidence="10 11">
    <name type="scientific">Chitinophaga solisilvae</name>
    <dbReference type="NCBI Taxonomy" id="1233460"/>
    <lineage>
        <taxon>Bacteria</taxon>
        <taxon>Pseudomonadati</taxon>
        <taxon>Bacteroidota</taxon>
        <taxon>Chitinophagia</taxon>
        <taxon>Chitinophagales</taxon>
        <taxon>Chitinophagaceae</taxon>
        <taxon>Chitinophaga</taxon>
    </lineage>
</organism>
<accession>A0A433WE12</accession>
<dbReference type="AlphaFoldDB" id="A0A433WE12"/>
<evidence type="ECO:0000256" key="1">
    <source>
        <dbReference type="ARBA" id="ARBA00004651"/>
    </source>
</evidence>
<dbReference type="InterPro" id="IPR023596">
    <property type="entry name" value="Peptidase_PrsW_arch/bac"/>
</dbReference>
<name>A0A433WE12_9BACT</name>
<dbReference type="PIRSF" id="PIRSF016933">
    <property type="entry name" value="PrsW"/>
    <property type="match status" value="1"/>
</dbReference>
<evidence type="ECO:0000256" key="5">
    <source>
        <dbReference type="ARBA" id="ARBA00022670"/>
    </source>
</evidence>
<dbReference type="EMBL" id="RIAR02000001">
    <property type="protein sequence ID" value="NSL88023.1"/>
    <property type="molecule type" value="Genomic_DNA"/>
</dbReference>
<sequence>MMLLALAIAPGLAICLFIYALDKYDREPVGLLLKCFILGMLCVVLPLVLQALALVFGLQETNARLIDTAIFAYGVVGLSEELAKFLVLRLYAYRKKEFNEPLDGIVYAVMIGMGFATLENIAYVSRYGFGTGVARMFLSVPAHATFAILMGYYAGLAKFIPAQRNSLMLRSLLIAVFFHGTFDFFLFTGNNILVLGASVITLIIAARLSIKAIRKDVAISRRVFDR</sequence>
<evidence type="ECO:0000256" key="4">
    <source>
        <dbReference type="ARBA" id="ARBA00022475"/>
    </source>
</evidence>
<proteinExistence type="inferred from homology"/>
<reference evidence="10" key="1">
    <citation type="submission" date="2020-05" db="EMBL/GenBank/DDBJ databases">
        <title>Chitinophaga laudate sp. nov., isolated from a tropical peat swamp.</title>
        <authorList>
            <person name="Goh C.B.S."/>
            <person name="Lee M.S."/>
            <person name="Parimannan S."/>
            <person name="Pasbakhsh P."/>
            <person name="Yule C.M."/>
            <person name="Rajandas H."/>
            <person name="Loke S."/>
            <person name="Croft L."/>
            <person name="Tan J.B.L."/>
        </authorList>
    </citation>
    <scope>NUCLEOTIDE SEQUENCE</scope>
    <source>
        <strain evidence="10">Mgbs1</strain>
    </source>
</reference>
<comment type="subcellular location">
    <subcellularLocation>
        <location evidence="1">Cell membrane</location>
        <topology evidence="1">Multi-pass membrane protein</topology>
    </subcellularLocation>
</comment>
<evidence type="ECO:0000256" key="9">
    <source>
        <dbReference type="ARBA" id="ARBA00023136"/>
    </source>
</evidence>
<dbReference type="OrthoDB" id="5504276at2"/>
<keyword evidence="8" id="KW-1133">Transmembrane helix</keyword>
<evidence type="ECO:0000313" key="11">
    <source>
        <dbReference type="Proteomes" id="UP000281028"/>
    </source>
</evidence>
<gene>
    <name evidence="10" type="ORF">ECE50_014345</name>
</gene>
<dbReference type="GO" id="GO:0005886">
    <property type="term" value="C:plasma membrane"/>
    <property type="evidence" value="ECO:0007669"/>
    <property type="project" value="UniProtKB-SubCell"/>
</dbReference>
<evidence type="ECO:0000256" key="7">
    <source>
        <dbReference type="ARBA" id="ARBA00022801"/>
    </source>
</evidence>
<dbReference type="PANTHER" id="PTHR36844:SF1">
    <property type="entry name" value="PROTEASE PRSW"/>
    <property type="match status" value="1"/>
</dbReference>
<evidence type="ECO:0000256" key="3">
    <source>
        <dbReference type="ARBA" id="ARBA00018997"/>
    </source>
</evidence>
<evidence type="ECO:0000313" key="10">
    <source>
        <dbReference type="EMBL" id="NSL88023.1"/>
    </source>
</evidence>
<comment type="similarity">
    <text evidence="2">Belongs to the protease PrsW family.</text>
</comment>
<dbReference type="GO" id="GO:0008237">
    <property type="term" value="F:metallopeptidase activity"/>
    <property type="evidence" value="ECO:0007669"/>
    <property type="project" value="UniProtKB-KW"/>
</dbReference>
<protein>
    <recommendedName>
        <fullName evidence="3">Protease PrsW</fullName>
    </recommendedName>
</protein>